<organism evidence="1 2">
    <name type="scientific">Kribbella deserti</name>
    <dbReference type="NCBI Taxonomy" id="1926257"/>
    <lineage>
        <taxon>Bacteria</taxon>
        <taxon>Bacillati</taxon>
        <taxon>Actinomycetota</taxon>
        <taxon>Actinomycetes</taxon>
        <taxon>Propionibacteriales</taxon>
        <taxon>Kribbellaceae</taxon>
        <taxon>Kribbella</taxon>
    </lineage>
</organism>
<evidence type="ECO:0000313" key="1">
    <source>
        <dbReference type="EMBL" id="MFC0624496.1"/>
    </source>
</evidence>
<protein>
    <submittedName>
        <fullName evidence="1">DUF3592 domain-containing protein</fullName>
    </submittedName>
</protein>
<comment type="caution">
    <text evidence="1">The sequence shown here is derived from an EMBL/GenBank/DDBJ whole genome shotgun (WGS) entry which is preliminary data.</text>
</comment>
<name>A0ABV6QIM6_9ACTN</name>
<reference evidence="1 2" key="1">
    <citation type="submission" date="2024-09" db="EMBL/GenBank/DDBJ databases">
        <authorList>
            <person name="Sun Q."/>
            <person name="Mori K."/>
        </authorList>
    </citation>
    <scope>NUCLEOTIDE SEQUENCE [LARGE SCALE GENOMIC DNA]</scope>
    <source>
        <strain evidence="1 2">CGMCC 1.15906</strain>
    </source>
</reference>
<proteinExistence type="predicted"/>
<evidence type="ECO:0000313" key="2">
    <source>
        <dbReference type="Proteomes" id="UP001589890"/>
    </source>
</evidence>
<dbReference type="EMBL" id="JBHLTC010000012">
    <property type="protein sequence ID" value="MFC0624496.1"/>
    <property type="molecule type" value="Genomic_DNA"/>
</dbReference>
<gene>
    <name evidence="1" type="ORF">ACFFGN_10525</name>
</gene>
<accession>A0ABV6QIM6</accession>
<sequence>MWIAVIVGFGLVLLVTTCIIADVVAGRPRRKAGSELTVGEVTRVRGPLRGQVDGDAPSEYIEVTAQYYTRGSDGPFEAVRRLPVSAAKMYAKGERVVVSYDCRHPRRGQLTGRLPSAAQ</sequence>
<dbReference type="RefSeq" id="WP_380045938.1">
    <property type="nucleotide sequence ID" value="NZ_JBHLTC010000012.1"/>
</dbReference>
<dbReference type="Proteomes" id="UP001589890">
    <property type="component" value="Unassembled WGS sequence"/>
</dbReference>
<keyword evidence="2" id="KW-1185">Reference proteome</keyword>